<evidence type="ECO:0000313" key="2">
    <source>
        <dbReference type="Proteomes" id="UP000091979"/>
    </source>
</evidence>
<accession>A0A1B7XFK2</accession>
<dbReference type="EMBL" id="JXMS01000008">
    <property type="protein sequence ID" value="OBQ54028.1"/>
    <property type="molecule type" value="Genomic_DNA"/>
</dbReference>
<dbReference type="STRING" id="1560234.SP90_05985"/>
<dbReference type="PATRIC" id="fig|1560234.3.peg.3172"/>
<sequence length="216" mass="24123">MQKTFRHTGLILCVLGLFLIAGCGKSKTTAQLPPLTMGVAMFTQPTNTGELLAGYIPSDQFRVSPETLDTLNADFEKLLLTETKRIYLRGAAARQCFEITTAQRSEDPVNALQFWNQVGLCMKVDVLIIPQVIDWTPRQGGEMGAFQSAGVNMDFYALRVSANEPSLSRFHFEETQESLSANLLNIDKWFQRKGKWITAEQLAEEGMRQAITELGL</sequence>
<dbReference type="RefSeq" id="WP_066853593.1">
    <property type="nucleotide sequence ID" value="NZ_JXMS01000008.1"/>
</dbReference>
<gene>
    <name evidence="1" type="ORF">SP90_05985</name>
</gene>
<comment type="caution">
    <text evidence="1">The sequence shown here is derived from an EMBL/GenBank/DDBJ whole genome shotgun (WGS) entry which is preliminary data.</text>
</comment>
<keyword evidence="2" id="KW-1185">Reference proteome</keyword>
<organism evidence="1 2">
    <name type="scientific">Halodesulfovibrio spirochaetisodalis</name>
    <dbReference type="NCBI Taxonomy" id="1560234"/>
    <lineage>
        <taxon>Bacteria</taxon>
        <taxon>Pseudomonadati</taxon>
        <taxon>Thermodesulfobacteriota</taxon>
        <taxon>Desulfovibrionia</taxon>
        <taxon>Desulfovibrionales</taxon>
        <taxon>Desulfovibrionaceae</taxon>
        <taxon>Halodesulfovibrio</taxon>
    </lineage>
</organism>
<name>A0A1B7XFK2_9BACT</name>
<evidence type="ECO:0000313" key="1">
    <source>
        <dbReference type="EMBL" id="OBQ54028.1"/>
    </source>
</evidence>
<evidence type="ECO:0008006" key="3">
    <source>
        <dbReference type="Google" id="ProtNLM"/>
    </source>
</evidence>
<dbReference type="AlphaFoldDB" id="A0A1B7XFK2"/>
<dbReference type="Proteomes" id="UP000091979">
    <property type="component" value="Unassembled WGS sequence"/>
</dbReference>
<dbReference type="PROSITE" id="PS51257">
    <property type="entry name" value="PROKAR_LIPOPROTEIN"/>
    <property type="match status" value="1"/>
</dbReference>
<protein>
    <recommendedName>
        <fullName evidence="3">Lipoprotein</fullName>
    </recommendedName>
</protein>
<proteinExistence type="predicted"/>
<reference evidence="1 2" key="1">
    <citation type="submission" date="2015-01" db="EMBL/GenBank/DDBJ databases">
        <title>Desulfovibrio sp. JC271 draft genome sequence.</title>
        <authorList>
            <person name="Shivani Y."/>
            <person name="Subhash Y."/>
            <person name="Sasikala C."/>
            <person name="Ramana C.V."/>
        </authorList>
    </citation>
    <scope>NUCLEOTIDE SEQUENCE [LARGE SCALE GENOMIC DNA]</scope>
    <source>
        <strain evidence="1 2">JC271</strain>
    </source>
</reference>
<dbReference type="OrthoDB" id="5449868at2"/>